<name>A0A8J8NLU8_HALGN</name>
<gene>
    <name evidence="1" type="ORF">FGO68_gene13129</name>
</gene>
<comment type="caution">
    <text evidence="1">The sequence shown here is derived from an EMBL/GenBank/DDBJ whole genome shotgun (WGS) entry which is preliminary data.</text>
</comment>
<keyword evidence="2" id="KW-1185">Reference proteome</keyword>
<evidence type="ECO:0000313" key="1">
    <source>
        <dbReference type="EMBL" id="TNV77607.1"/>
    </source>
</evidence>
<dbReference type="Proteomes" id="UP000785679">
    <property type="component" value="Unassembled WGS sequence"/>
</dbReference>
<accession>A0A8J8NLU8</accession>
<dbReference type="AlphaFoldDB" id="A0A8J8NLU8"/>
<evidence type="ECO:0000313" key="2">
    <source>
        <dbReference type="Proteomes" id="UP000785679"/>
    </source>
</evidence>
<organism evidence="1 2">
    <name type="scientific">Halteria grandinella</name>
    <dbReference type="NCBI Taxonomy" id="5974"/>
    <lineage>
        <taxon>Eukaryota</taxon>
        <taxon>Sar</taxon>
        <taxon>Alveolata</taxon>
        <taxon>Ciliophora</taxon>
        <taxon>Intramacronucleata</taxon>
        <taxon>Spirotrichea</taxon>
        <taxon>Stichotrichia</taxon>
        <taxon>Sporadotrichida</taxon>
        <taxon>Halteriidae</taxon>
        <taxon>Halteria</taxon>
    </lineage>
</organism>
<sequence length="74" mass="9063">MYSIRSFKEQKLRHIQTPYYLLEQLLAVERNLSPMSRLPQMPLNCTLNTWRCDLTDSTFHKFYQQCAKIFLYIW</sequence>
<dbReference type="EMBL" id="RRYP01011628">
    <property type="protein sequence ID" value="TNV77607.1"/>
    <property type="molecule type" value="Genomic_DNA"/>
</dbReference>
<proteinExistence type="predicted"/>
<reference evidence="1" key="1">
    <citation type="submission" date="2019-06" db="EMBL/GenBank/DDBJ databases">
        <authorList>
            <person name="Zheng W."/>
        </authorList>
    </citation>
    <scope>NUCLEOTIDE SEQUENCE</scope>
    <source>
        <strain evidence="1">QDHG01</strain>
    </source>
</reference>
<protein>
    <submittedName>
        <fullName evidence="1">Uncharacterized protein</fullName>
    </submittedName>
</protein>